<sequence>MGRVIKYTGIDRVLSKLYRDLGLEEISETDVIEWAGEALEFTNTPTVYEKAVTFLEVKNFRAEIPNGLHSIIQIARNIEYTGEKIKKICPIDLCLECEDICLEDEDCICDECNKDICPDEMLNEISYFTYAGEINKLLNSLFYRNKFQPVRLSNHTFFNRLVCPEDPEIYKNISGYDEYGVEGDTLKFSFPEGQIAISYYKQKVDKETGYPMIPDDVSVVNAITYYITWKFMQRMYFSGREGYAEKMQYAEKQWGWYCKQSVNKTMMPHGVDEHQNLLEERYKMLPDRNAYYKYFGKIGKS</sequence>
<name>A0A8S5UR72_9CAUD</name>
<dbReference type="Pfam" id="PF24228">
    <property type="entry name" value="CrAss_Ring_1"/>
    <property type="match status" value="1"/>
</dbReference>
<evidence type="ECO:0000313" key="1">
    <source>
        <dbReference type="EMBL" id="DAF96870.1"/>
    </source>
</evidence>
<dbReference type="InterPro" id="IPR057118">
    <property type="entry name" value="R1-like"/>
</dbReference>
<organism evidence="1">
    <name type="scientific">Podoviridae sp. ctQyH19</name>
    <dbReference type="NCBI Taxonomy" id="2825249"/>
    <lineage>
        <taxon>Viruses</taxon>
        <taxon>Duplodnaviria</taxon>
        <taxon>Heunggongvirae</taxon>
        <taxon>Uroviricota</taxon>
        <taxon>Caudoviricetes</taxon>
    </lineage>
</organism>
<protein>
    <submittedName>
        <fullName evidence="1">Uncharacterized protein</fullName>
    </submittedName>
</protein>
<reference evidence="1" key="1">
    <citation type="journal article" date="2021" name="Proc. Natl. Acad. Sci. U.S.A.">
        <title>A Catalog of Tens of Thousands of Viruses from Human Metagenomes Reveals Hidden Associations with Chronic Diseases.</title>
        <authorList>
            <person name="Tisza M.J."/>
            <person name="Buck C.B."/>
        </authorList>
    </citation>
    <scope>NUCLEOTIDE SEQUENCE</scope>
    <source>
        <strain evidence="1">CtQyH19</strain>
    </source>
</reference>
<dbReference type="EMBL" id="BK016121">
    <property type="protein sequence ID" value="DAF96870.1"/>
    <property type="molecule type" value="Genomic_DNA"/>
</dbReference>
<accession>A0A8S5UR72</accession>
<proteinExistence type="predicted"/>